<accession>A0AAD9ZGC1</accession>
<dbReference type="PANTHER" id="PTHR46082:SF6">
    <property type="entry name" value="AAA+ ATPASE DOMAIN-CONTAINING PROTEIN-RELATED"/>
    <property type="match status" value="1"/>
</dbReference>
<dbReference type="InterPro" id="IPR011990">
    <property type="entry name" value="TPR-like_helical_dom_sf"/>
</dbReference>
<dbReference type="InterPro" id="IPR027417">
    <property type="entry name" value="P-loop_NTPase"/>
</dbReference>
<dbReference type="PANTHER" id="PTHR46082">
    <property type="entry name" value="ATP/GTP-BINDING PROTEIN-RELATED"/>
    <property type="match status" value="1"/>
</dbReference>
<feature type="compositionally biased region" description="Polar residues" evidence="1">
    <location>
        <begin position="736"/>
        <end position="766"/>
    </location>
</feature>
<dbReference type="Gene3D" id="3.40.50.300">
    <property type="entry name" value="P-loop containing nucleotide triphosphate hydrolases"/>
    <property type="match status" value="1"/>
</dbReference>
<evidence type="ECO:0000256" key="1">
    <source>
        <dbReference type="SAM" id="MobiDB-lite"/>
    </source>
</evidence>
<dbReference type="Pfam" id="PF13424">
    <property type="entry name" value="TPR_12"/>
    <property type="match status" value="1"/>
</dbReference>
<reference evidence="2" key="1">
    <citation type="submission" date="2022-11" db="EMBL/GenBank/DDBJ databases">
        <title>Chromosomal genome sequence assembly and mating type (MAT) locus characterization of the leprose asexual lichenized fungus Lepraria neglecta (Nyl.) Erichsen.</title>
        <authorList>
            <person name="Allen J.L."/>
            <person name="Pfeffer B."/>
        </authorList>
    </citation>
    <scope>NUCLEOTIDE SEQUENCE</scope>
    <source>
        <strain evidence="2">Allen 5258</strain>
    </source>
</reference>
<dbReference type="SUPFAM" id="SSF48452">
    <property type="entry name" value="TPR-like"/>
    <property type="match status" value="2"/>
</dbReference>
<comment type="caution">
    <text evidence="2">The sequence shown here is derived from an EMBL/GenBank/DDBJ whole genome shotgun (WGS) entry which is preliminary data.</text>
</comment>
<proteinExistence type="predicted"/>
<dbReference type="EMBL" id="JASNWA010000004">
    <property type="protein sequence ID" value="KAK3176124.1"/>
    <property type="molecule type" value="Genomic_DNA"/>
</dbReference>
<name>A0AAD9ZGC1_9LECA</name>
<dbReference type="SUPFAM" id="SSF52540">
    <property type="entry name" value="P-loop containing nucleoside triphosphate hydrolases"/>
    <property type="match status" value="1"/>
</dbReference>
<sequence length="781" mass="88973">MDASSAESLERGYLQVAEVCGLESRVSVVQRWLSNISEPWALILDNADDPRLDISSYFPRGNRGVVLITTRNPDCKVHATVGSYELGAMVTGEAVTLLLRTAGTDDMSNRSIREAAESVVLTLGGLALAITQAGAVIRQGYCKMEEYRTLYSRGRKKLLSQKAIQGGEDYRYTVYTTWEVSRRMIEEMSSEAGQDALALLQMFSFIHYEGISEEIFCRAWRGLYNDRPSDWMISHQLKMLLRQSDQEWNVYPLRAAISILRAFSLIYRDKNGLISIHPLVHSWTRDQMIASDEDMVWRQTTAIIALSIPWTFETTDYRFRQSMMPHIDACLGFREDGVFSLQNIGEDCQTMAGNFALVYSEVGRRQEALQLTERVVEVRKRTLGEDHSDTLGSMHNLAISYSEVGQGQEALQLTERVVEVYKRTLGEEHPDTLGSMHALAIRYSEAGRRQEALQLTERVVEVYKRTLGEEHPDTLGSMHALAIRYSKAGRRQEALQLTERVVEVRKRTLGEEHPDTLGSMHNLAIRYSEAGRRQEALQLTGRVLEVRKRTLGEEHPDTLGSMHSLAIRYSKAGRRQEALQLTERVVEVRKRTLGEEHPDTLGSMHNLAIRYSEAGRRQEALQLTERVLEVRKRTLGEEHPETLGSMHNLAIRYSEAGRRQEALQLTGRVLEVRKRTLGEEHPETLGSMHNLAIRYSEAGRRQEALQLTGRVLEVRKRTLGEEHPETIASTYTLTNLEKSPQNTTNSYRQPFNSENKSCTQHPNGRNTKPYDSFARFWKKLT</sequence>
<evidence type="ECO:0000313" key="3">
    <source>
        <dbReference type="Proteomes" id="UP001276659"/>
    </source>
</evidence>
<evidence type="ECO:0008006" key="4">
    <source>
        <dbReference type="Google" id="ProtNLM"/>
    </source>
</evidence>
<gene>
    <name evidence="2" type="ORF">OEA41_007446</name>
</gene>
<dbReference type="Gene3D" id="1.25.40.10">
    <property type="entry name" value="Tetratricopeptide repeat domain"/>
    <property type="match status" value="3"/>
</dbReference>
<dbReference type="AlphaFoldDB" id="A0AAD9ZGC1"/>
<dbReference type="Pfam" id="PF13374">
    <property type="entry name" value="TPR_10"/>
    <property type="match status" value="7"/>
</dbReference>
<feature type="region of interest" description="Disordered" evidence="1">
    <location>
        <begin position="736"/>
        <end position="770"/>
    </location>
</feature>
<evidence type="ECO:0000313" key="2">
    <source>
        <dbReference type="EMBL" id="KAK3176124.1"/>
    </source>
</evidence>
<keyword evidence="3" id="KW-1185">Reference proteome</keyword>
<dbReference type="InterPro" id="IPR053137">
    <property type="entry name" value="NLR-like"/>
</dbReference>
<protein>
    <recommendedName>
        <fullName evidence="4">Kinesin light chain</fullName>
    </recommendedName>
</protein>
<organism evidence="2 3">
    <name type="scientific">Lepraria neglecta</name>
    <dbReference type="NCBI Taxonomy" id="209136"/>
    <lineage>
        <taxon>Eukaryota</taxon>
        <taxon>Fungi</taxon>
        <taxon>Dikarya</taxon>
        <taxon>Ascomycota</taxon>
        <taxon>Pezizomycotina</taxon>
        <taxon>Lecanoromycetes</taxon>
        <taxon>OSLEUM clade</taxon>
        <taxon>Lecanoromycetidae</taxon>
        <taxon>Lecanorales</taxon>
        <taxon>Lecanorineae</taxon>
        <taxon>Stereocaulaceae</taxon>
        <taxon>Lepraria</taxon>
    </lineage>
</organism>
<dbReference type="PRINTS" id="PR00381">
    <property type="entry name" value="KINESINLIGHT"/>
</dbReference>
<dbReference type="Proteomes" id="UP001276659">
    <property type="component" value="Unassembled WGS sequence"/>
</dbReference>